<comment type="similarity">
    <text evidence="1 2">Belongs to the glycosyl hydrolase 31 family.</text>
</comment>
<dbReference type="GO" id="GO:0005975">
    <property type="term" value="P:carbohydrate metabolic process"/>
    <property type="evidence" value="ECO:0007669"/>
    <property type="project" value="InterPro"/>
</dbReference>
<evidence type="ECO:0000256" key="1">
    <source>
        <dbReference type="ARBA" id="ARBA00007806"/>
    </source>
</evidence>
<dbReference type="SUPFAM" id="SSF51445">
    <property type="entry name" value="(Trans)glycosidases"/>
    <property type="match status" value="1"/>
</dbReference>
<dbReference type="Gene3D" id="3.20.20.80">
    <property type="entry name" value="Glycosidases"/>
    <property type="match status" value="1"/>
</dbReference>
<organism evidence="4 5">
    <name type="scientific">Haemaphysalis longicornis</name>
    <name type="common">Bush tick</name>
    <dbReference type="NCBI Taxonomy" id="44386"/>
    <lineage>
        <taxon>Eukaryota</taxon>
        <taxon>Metazoa</taxon>
        <taxon>Ecdysozoa</taxon>
        <taxon>Arthropoda</taxon>
        <taxon>Chelicerata</taxon>
        <taxon>Arachnida</taxon>
        <taxon>Acari</taxon>
        <taxon>Parasitiformes</taxon>
        <taxon>Ixodida</taxon>
        <taxon>Ixodoidea</taxon>
        <taxon>Ixodidae</taxon>
        <taxon>Haemaphysalinae</taxon>
        <taxon>Haemaphysalis</taxon>
    </lineage>
</organism>
<dbReference type="GO" id="GO:0004558">
    <property type="term" value="F:alpha-1,4-glucosidase activity"/>
    <property type="evidence" value="ECO:0007669"/>
    <property type="project" value="TreeGrafter"/>
</dbReference>
<accession>A0A9J6GHU5</accession>
<dbReference type="PANTHER" id="PTHR22762:SF131">
    <property type="entry name" value="GLYCOSIDE HYDROLASE FAMILY 31 N-TERMINAL DOMAIN-CONTAINING PROTEIN"/>
    <property type="match status" value="1"/>
</dbReference>
<protein>
    <recommendedName>
        <fullName evidence="3">Glycoside hydrolase family 31 TIM barrel domain-containing protein</fullName>
    </recommendedName>
</protein>
<dbReference type="InterPro" id="IPR000322">
    <property type="entry name" value="Glyco_hydro_31_TIM"/>
</dbReference>
<evidence type="ECO:0000313" key="5">
    <source>
        <dbReference type="Proteomes" id="UP000821853"/>
    </source>
</evidence>
<comment type="caution">
    <text evidence="4">The sequence shown here is derived from an EMBL/GenBank/DDBJ whole genome shotgun (WGS) entry which is preliminary data.</text>
</comment>
<sequence>MDRQNDFTYDKEAYADLPDFVAKVHEGGRHYVMIFDPGVSGHEEPGTYPPLDDGLEMDVFIRNVTGGVVHAKVWNPVSTVFPDFTHPNSTEYWKKQFRDFYAVVPFDGAWIDMNEPYAFGGGANCPRDQRVERPPYVPGGEPLATETLCMSDKHYISPHYDVHNVYSQLEAKATYQDSANGNRVTSTGEAYHSSRHTLGHLDAKPEYWYRVSALVLPVLAGPLWRSARNALSSFRGPRLLVKVPGRATGRATSSPAGETCGSAFQVFRYSSNLLAGFVVGDFSLNTWT</sequence>
<evidence type="ECO:0000256" key="2">
    <source>
        <dbReference type="RuleBase" id="RU361185"/>
    </source>
</evidence>
<dbReference type="InterPro" id="IPR017853">
    <property type="entry name" value="GH"/>
</dbReference>
<evidence type="ECO:0000313" key="4">
    <source>
        <dbReference type="EMBL" id="KAH9373900.1"/>
    </source>
</evidence>
<dbReference type="VEuPathDB" id="VectorBase:HLOH_049694"/>
<name>A0A9J6GHU5_HAELO</name>
<dbReference type="OrthoDB" id="1334205at2759"/>
<gene>
    <name evidence="4" type="ORF">HPB48_012031</name>
</gene>
<dbReference type="PANTHER" id="PTHR22762">
    <property type="entry name" value="ALPHA-GLUCOSIDASE"/>
    <property type="match status" value="1"/>
</dbReference>
<dbReference type="Proteomes" id="UP000821853">
    <property type="component" value="Chromosome 4"/>
</dbReference>
<keyword evidence="2" id="KW-0326">Glycosidase</keyword>
<feature type="domain" description="Glycoside hydrolase family 31 TIM barrel" evidence="3">
    <location>
        <begin position="1"/>
        <end position="181"/>
    </location>
</feature>
<proteinExistence type="inferred from homology"/>
<evidence type="ECO:0000259" key="3">
    <source>
        <dbReference type="Pfam" id="PF01055"/>
    </source>
</evidence>
<dbReference type="Pfam" id="PF01055">
    <property type="entry name" value="Glyco_hydro_31_2nd"/>
    <property type="match status" value="1"/>
</dbReference>
<reference evidence="4 5" key="1">
    <citation type="journal article" date="2020" name="Cell">
        <title>Large-Scale Comparative Analyses of Tick Genomes Elucidate Their Genetic Diversity and Vector Capacities.</title>
        <authorList>
            <consortium name="Tick Genome and Microbiome Consortium (TIGMIC)"/>
            <person name="Jia N."/>
            <person name="Wang J."/>
            <person name="Shi W."/>
            <person name="Du L."/>
            <person name="Sun Y."/>
            <person name="Zhan W."/>
            <person name="Jiang J.F."/>
            <person name="Wang Q."/>
            <person name="Zhang B."/>
            <person name="Ji P."/>
            <person name="Bell-Sakyi L."/>
            <person name="Cui X.M."/>
            <person name="Yuan T.T."/>
            <person name="Jiang B.G."/>
            <person name="Yang W.F."/>
            <person name="Lam T.T."/>
            <person name="Chang Q.C."/>
            <person name="Ding S.J."/>
            <person name="Wang X.J."/>
            <person name="Zhu J.G."/>
            <person name="Ruan X.D."/>
            <person name="Zhao L."/>
            <person name="Wei J.T."/>
            <person name="Ye R.Z."/>
            <person name="Que T.C."/>
            <person name="Du C.H."/>
            <person name="Zhou Y.H."/>
            <person name="Cheng J.X."/>
            <person name="Dai P.F."/>
            <person name="Guo W.B."/>
            <person name="Han X.H."/>
            <person name="Huang E.J."/>
            <person name="Li L.F."/>
            <person name="Wei W."/>
            <person name="Gao Y.C."/>
            <person name="Liu J.Z."/>
            <person name="Shao H.Z."/>
            <person name="Wang X."/>
            <person name="Wang C.C."/>
            <person name="Yang T.C."/>
            <person name="Huo Q.B."/>
            <person name="Li W."/>
            <person name="Chen H.Y."/>
            <person name="Chen S.E."/>
            <person name="Zhou L.G."/>
            <person name="Ni X.B."/>
            <person name="Tian J.H."/>
            <person name="Sheng Y."/>
            <person name="Liu T."/>
            <person name="Pan Y.S."/>
            <person name="Xia L.Y."/>
            <person name="Li J."/>
            <person name="Zhao F."/>
            <person name="Cao W.C."/>
        </authorList>
    </citation>
    <scope>NUCLEOTIDE SEQUENCE [LARGE SCALE GENOMIC DNA]</scope>
    <source>
        <strain evidence="4">HaeL-2018</strain>
    </source>
</reference>
<dbReference type="EMBL" id="JABSTR010000006">
    <property type="protein sequence ID" value="KAH9373900.1"/>
    <property type="molecule type" value="Genomic_DNA"/>
</dbReference>
<keyword evidence="2" id="KW-0378">Hydrolase</keyword>
<dbReference type="AlphaFoldDB" id="A0A9J6GHU5"/>
<keyword evidence="5" id="KW-1185">Reference proteome</keyword>